<dbReference type="EMBL" id="CP000155">
    <property type="protein sequence ID" value="ABC31241.1"/>
    <property type="molecule type" value="Genomic_DNA"/>
</dbReference>
<gene>
    <name evidence="1" type="ordered locus">HCH_04541</name>
</gene>
<dbReference type="eggNOG" id="COG4733">
    <property type="taxonomic scope" value="Bacteria"/>
</dbReference>
<dbReference type="OrthoDB" id="5709976at2"/>
<evidence type="ECO:0008006" key="3">
    <source>
        <dbReference type="Google" id="ProtNLM"/>
    </source>
</evidence>
<dbReference type="STRING" id="349521.HCH_04541"/>
<dbReference type="HOGENOM" id="CLU_239498_0_0_6"/>
<accession>Q2SDN3</accession>
<proteinExistence type="predicted"/>
<dbReference type="KEGG" id="hch:HCH_04541"/>
<dbReference type="Proteomes" id="UP000000238">
    <property type="component" value="Chromosome"/>
</dbReference>
<organism evidence="1 2">
    <name type="scientific">Hahella chejuensis (strain KCTC 2396)</name>
    <dbReference type="NCBI Taxonomy" id="349521"/>
    <lineage>
        <taxon>Bacteria</taxon>
        <taxon>Pseudomonadati</taxon>
        <taxon>Pseudomonadota</taxon>
        <taxon>Gammaproteobacteria</taxon>
        <taxon>Oceanospirillales</taxon>
        <taxon>Hahellaceae</taxon>
        <taxon>Hahella</taxon>
    </lineage>
</organism>
<evidence type="ECO:0000313" key="2">
    <source>
        <dbReference type="Proteomes" id="UP000000238"/>
    </source>
</evidence>
<name>Q2SDN3_HAHCH</name>
<dbReference type="RefSeq" id="WP_011398308.1">
    <property type="nucleotide sequence ID" value="NC_007645.1"/>
</dbReference>
<protein>
    <recommendedName>
        <fullName evidence="3">Fibronectin type-III domain-containing protein</fullName>
    </recommendedName>
</protein>
<reference evidence="1 2" key="1">
    <citation type="journal article" date="2005" name="Nucleic Acids Res.">
        <title>Genomic blueprint of Hahella chejuensis, a marine microbe producing an algicidal agent.</title>
        <authorList>
            <person name="Jeong H."/>
            <person name="Yim J.H."/>
            <person name="Lee C."/>
            <person name="Choi S.-H."/>
            <person name="Park Y.K."/>
            <person name="Yoon S.H."/>
            <person name="Hur C.-G."/>
            <person name="Kang H.-Y."/>
            <person name="Kim D."/>
            <person name="Lee H.H."/>
            <person name="Park K.H."/>
            <person name="Park S.-H."/>
            <person name="Park H.-S."/>
            <person name="Lee H.K."/>
            <person name="Oh T.K."/>
            <person name="Kim J.F."/>
        </authorList>
    </citation>
    <scope>NUCLEOTIDE SEQUENCE [LARGE SCALE GENOMIC DNA]</scope>
    <source>
        <strain evidence="1 2">KCTC 2396</strain>
    </source>
</reference>
<keyword evidence="2" id="KW-1185">Reference proteome</keyword>
<sequence length="1747" mass="186675">MRVSNSEFVSAWSGESVSPVYVVELSFDRANEDVVYLTSGPVTGLSGVVYDGVLNARTLSGTSQKIQPDKGLASIGSLEFEALDHNLTALQKAKLDDGKGLRGKRVRVWIGERGLAWSDFVLVATQIVEDAEFLDGVYSFSCADVQRTLRKDIFDVKKVGLLASAVGNGDVIQVYSTEGFAPVYQPRGSGITDAPNRTVGYLKMPNGCIVRYKYTTPTAFWGCEWGALGTKHLVATVKKSEDTNADNAPQVEEYVYIEQPAPMLLYGLLTGYIYGYPGKRYPDHWHLGVDPQYVRTSDFINIGADLWDVADADKGLPAVVRGQTKIDGKKFIEEQLLLMMGAFSPIYANGEMGLRRRTAIMSSGAYVRELNASNLLKVDALRHDMGAIINQIAIHWHYDPDKKEYRRANVLVDPDSIATHGASDLKELKFKTLHSSRHAYSAIKHQFDALRDAYAGPPLLLDVVADMDNHDLEVGDIVRVNLEHVQDYTGSMTDGRLDRNFEIQQIATDWVTGRVKLALLGSSQPAGALPPDQNGAALPDAWYSSAGVAINAASFPGKVLVTDMQVRIVSDISLNGGADLHQSVYYCDRDLTVDAGVTVVLSGNVQLRVKGFLQINGVLDGKGRGIAGAAGGQSVSLTGIGSTVAGDGIVFGLGSGDRRRFESANNRGGINARAARDNVAYLNLNVDAQGHLQGLPADIRGNGGHGGGAAVNRYGGNKGETPGGRGGAGGAGLLVVARGIDLGANGRVDTSGVDGELGSPRQIGGNMDPKAYLKSGSGAGGAPGAVYYLVDGKYNPPNVTVGNSTARYGVSPVQDGVYFIQGRKHQNDTVGASWDPSFEGINKAVASAYVGNYLGPERENAVRGFLTKATGQAPNMAESWHRVQILSGYQPPIVMEEVAKKPLRISVTESANTPRTPDGNISTLELSAVPPDDPSYSHAFFQYRRADGAGWTDLGAASPELTLQLVSDGKTYYFRAFGVSKSGKRSTNYAAATATVSRIETGSPDVREALPLVTPKVMLVDRGQEANHFMGRDAHFYIYYGSNYQEPPHFAFYEVTIYHKGLQVRREYITGRSYTYTGNMNLEDGASREFSLSVRPRGKQNQTGQAVFISVSNPAPKVTVNNTVAGISTARTYLTEITDPDFKSIKVYRSTVKGFTPSPDNLVYDGYTNPVIHEGLQPDTTYYFRLLGADEFGDGELTPEFSFKTEAFNPAGELSDGDNLIVRGNVVSEYGGSKVILGPLKRDGYYNVLEASAANAPIFEVRENGDVLLGDQSSGSYAIWDQSAAAFKVYGQIHVAPGSKGYASLQDRPSSLASINPTEAGKLQGIQDGATKGADWGQVSGIPQRFSDSATPGLNLTADYLGFHNGSRFTTYMDRNGHFVLNAGAVNNCLSWNGSVLSVRGDVLATSVAASVSLSAPTISGGTIQGTHITGTTITGGAINGTSITGATVTGSTMQTAGGGKRIVLSSATNEAHFYGDQGDGSIQELATIGICPFGSDKYVMQVGNQNPGNRRAGILAHSNDTVAIMAQSNTGMPLFAVHESQTARTSPAIYALNMSHDPISVGVKASSAGGVGVNAQGSKYAVYANFGGYGPFTGAHDCLLRTGSDPKPGQILVYGEVINRRDLSNVLHEVRLSLKPRQRGKAGVYVSATVINPEHFDMTDEAFAELEETYTAGIMNALGEGQILVCGESGDIEIGDYIVTSSRPGVGMRQEDDVLRSYTIAEAREAINWTEEGSDERLISCKYLCG</sequence>
<evidence type="ECO:0000313" key="1">
    <source>
        <dbReference type="EMBL" id="ABC31241.1"/>
    </source>
</evidence>